<dbReference type="PATRIC" id="fig|1716141.3.peg.5651"/>
<dbReference type="RefSeq" id="WP_232789801.1">
    <property type="nucleotide sequence ID" value="NZ_LOHS01000112.1"/>
</dbReference>
<keyword evidence="1" id="KW-0472">Membrane</keyword>
<feature type="transmembrane region" description="Helical" evidence="1">
    <location>
        <begin position="60"/>
        <end position="80"/>
    </location>
</feature>
<reference evidence="2 3" key="1">
    <citation type="submission" date="2015-12" db="EMBL/GenBank/DDBJ databases">
        <title>Genome sequence of Streptomyces sp. G25.</title>
        <authorList>
            <person name="Poehlein A."/>
            <person name="Roettig A."/>
            <person name="Hiessl S."/>
            <person name="Hauschild P."/>
            <person name="Schauer J."/>
            <person name="Madkour M.H."/>
            <person name="Al-Ansari A.M."/>
            <person name="Almakishah N.H."/>
            <person name="Steinbuechel A."/>
            <person name="Daniel R."/>
        </authorList>
    </citation>
    <scope>NUCLEOTIDE SEQUENCE [LARGE SCALE GENOMIC DNA]</scope>
    <source>
        <strain evidence="3">G25(2015)</strain>
    </source>
</reference>
<organism evidence="2 3">
    <name type="scientific">Streptomyces jeddahensis</name>
    <dbReference type="NCBI Taxonomy" id="1716141"/>
    <lineage>
        <taxon>Bacteria</taxon>
        <taxon>Bacillati</taxon>
        <taxon>Actinomycetota</taxon>
        <taxon>Actinomycetes</taxon>
        <taxon>Kitasatosporales</taxon>
        <taxon>Streptomycetaceae</taxon>
        <taxon>Streptomyces</taxon>
    </lineage>
</organism>
<dbReference type="Proteomes" id="UP000077381">
    <property type="component" value="Unassembled WGS sequence"/>
</dbReference>
<evidence type="ECO:0000313" key="2">
    <source>
        <dbReference type="EMBL" id="OAH11243.1"/>
    </source>
</evidence>
<dbReference type="EMBL" id="LOHS01000112">
    <property type="protein sequence ID" value="OAH11243.1"/>
    <property type="molecule type" value="Genomic_DNA"/>
</dbReference>
<feature type="transmembrane region" description="Helical" evidence="1">
    <location>
        <begin position="89"/>
        <end position="108"/>
    </location>
</feature>
<proteinExistence type="predicted"/>
<protein>
    <submittedName>
        <fullName evidence="2">Uncharacterized protein</fullName>
    </submittedName>
</protein>
<sequence>MAGRGAAAVRRALTVVPVPVRRLIGHELRVLMSLGLWIARRSHGVAAGERGYGYARGHGAVMYGFAFVCVIETFAMAVLLRDWPAVERAVLFLDVYTVVLVIGMYAAWVTRPHVLGPTELRLRRGALVDLRIPLADIAAVRRELRATADKPGEGELRLDMGSQTSVTLELAAPVRHTTLLGRSRTVRTIHFHADEPDRLVREIRDIMARSGRRGSVMRE</sequence>
<keyword evidence="1" id="KW-0812">Transmembrane</keyword>
<keyword evidence="3" id="KW-1185">Reference proteome</keyword>
<comment type="caution">
    <text evidence="2">The sequence shown here is derived from an EMBL/GenBank/DDBJ whole genome shotgun (WGS) entry which is preliminary data.</text>
</comment>
<accession>A0A177HK36</accession>
<evidence type="ECO:0000313" key="3">
    <source>
        <dbReference type="Proteomes" id="UP000077381"/>
    </source>
</evidence>
<gene>
    <name evidence="2" type="ORF">STSP_53770</name>
</gene>
<evidence type="ECO:0000256" key="1">
    <source>
        <dbReference type="SAM" id="Phobius"/>
    </source>
</evidence>
<dbReference type="AlphaFoldDB" id="A0A177HK36"/>
<dbReference type="STRING" id="1716141.STSP_53770"/>
<name>A0A177HK36_9ACTN</name>
<keyword evidence="1" id="KW-1133">Transmembrane helix</keyword>